<dbReference type="GO" id="GO:0046872">
    <property type="term" value="F:metal ion binding"/>
    <property type="evidence" value="ECO:0007669"/>
    <property type="project" value="UniProtKB-KW"/>
</dbReference>
<dbReference type="EMBL" id="RJSF01000047">
    <property type="protein sequence ID" value="RNM11906.1"/>
    <property type="molecule type" value="Genomic_DNA"/>
</dbReference>
<dbReference type="GO" id="GO:0004518">
    <property type="term" value="F:nuclease activity"/>
    <property type="evidence" value="ECO:0007669"/>
    <property type="project" value="UniProtKB-KW"/>
</dbReference>
<proteinExistence type="predicted"/>
<keyword evidence="1" id="KW-0540">Nuclease</keyword>
<protein>
    <submittedName>
        <fullName evidence="6">PIN domain-containing protein</fullName>
    </submittedName>
</protein>
<comment type="caution">
    <text evidence="6">The sequence shown here is derived from an EMBL/GenBank/DDBJ whole genome shotgun (WGS) entry which is preliminary data.</text>
</comment>
<evidence type="ECO:0000313" key="7">
    <source>
        <dbReference type="Proteomes" id="UP000279994"/>
    </source>
</evidence>
<evidence type="ECO:0000256" key="2">
    <source>
        <dbReference type="ARBA" id="ARBA00022723"/>
    </source>
</evidence>
<gene>
    <name evidence="6" type="ORF">EFL26_21510</name>
</gene>
<sequence>MFAALLDTNVLWPSLQRDFLLSLGIEGLYRPLWSEAILEELHLHEQYKLIDRGTDPGEALIKADFLVTQMRSAFDDALVTGWEGLDGTYGLPDPDDEHVLAAAVVGNAGAIVTDNLKHFPAAKVPSHINVITGREFAENTADVNPEAAVRALIAISRRHELTPHTPREVLELLVVRYSMNELADLLADALDEAGA</sequence>
<dbReference type="InterPro" id="IPR029060">
    <property type="entry name" value="PIN-like_dom_sf"/>
</dbReference>
<dbReference type="InterPro" id="IPR002716">
    <property type="entry name" value="PIN_dom"/>
</dbReference>
<dbReference type="AlphaFoldDB" id="A0A3N0GI90"/>
<dbReference type="Pfam" id="PF13470">
    <property type="entry name" value="PIN_3"/>
    <property type="match status" value="1"/>
</dbReference>
<keyword evidence="3" id="KW-0378">Hydrolase</keyword>
<evidence type="ECO:0000256" key="4">
    <source>
        <dbReference type="ARBA" id="ARBA00022842"/>
    </source>
</evidence>
<dbReference type="RefSeq" id="WP_123225141.1">
    <property type="nucleotide sequence ID" value="NZ_RJSF01000047.1"/>
</dbReference>
<organism evidence="6 7">
    <name type="scientific">Nocardioides pocheonensis</name>
    <dbReference type="NCBI Taxonomy" id="661485"/>
    <lineage>
        <taxon>Bacteria</taxon>
        <taxon>Bacillati</taxon>
        <taxon>Actinomycetota</taxon>
        <taxon>Actinomycetes</taxon>
        <taxon>Propionibacteriales</taxon>
        <taxon>Nocardioidaceae</taxon>
        <taxon>Nocardioides</taxon>
    </lineage>
</organism>
<keyword evidence="7" id="KW-1185">Reference proteome</keyword>
<evidence type="ECO:0000313" key="6">
    <source>
        <dbReference type="EMBL" id="RNM11906.1"/>
    </source>
</evidence>
<reference evidence="6 7" key="1">
    <citation type="submission" date="2018-11" db="EMBL/GenBank/DDBJ databases">
        <authorList>
            <person name="Li F."/>
        </authorList>
    </citation>
    <scope>NUCLEOTIDE SEQUENCE [LARGE SCALE GENOMIC DNA]</scope>
    <source>
        <strain evidence="6 7">Gsoil 818</strain>
    </source>
</reference>
<evidence type="ECO:0000259" key="5">
    <source>
        <dbReference type="Pfam" id="PF13470"/>
    </source>
</evidence>
<dbReference type="OrthoDB" id="113459at2"/>
<keyword evidence="2" id="KW-0479">Metal-binding</keyword>
<accession>A0A3N0GI90</accession>
<dbReference type="SUPFAM" id="SSF88723">
    <property type="entry name" value="PIN domain-like"/>
    <property type="match status" value="1"/>
</dbReference>
<evidence type="ECO:0000256" key="1">
    <source>
        <dbReference type="ARBA" id="ARBA00022722"/>
    </source>
</evidence>
<evidence type="ECO:0000256" key="3">
    <source>
        <dbReference type="ARBA" id="ARBA00022801"/>
    </source>
</evidence>
<feature type="domain" description="PIN" evidence="5">
    <location>
        <begin position="4"/>
        <end position="116"/>
    </location>
</feature>
<keyword evidence="4" id="KW-0460">Magnesium</keyword>
<name>A0A3N0GI90_9ACTN</name>
<dbReference type="Proteomes" id="UP000279994">
    <property type="component" value="Unassembled WGS sequence"/>
</dbReference>
<dbReference type="GO" id="GO:0016787">
    <property type="term" value="F:hydrolase activity"/>
    <property type="evidence" value="ECO:0007669"/>
    <property type="project" value="UniProtKB-KW"/>
</dbReference>